<sequence>MSGKNYELSLVMRLRDMASRGFNLAQRDIQSGIDKTNKATASLTKTVSQYHKTRDAGAKLGIRSEHDIQREIQRTQAAYERLAKSGTMSMRDQARAADAARSKIRELNNEMGKYSLGQRAMRGLQTGASVAAGVMAGGYVMSKPINQTMDYGMRLAQMSNTAFSERNTLGRIMGKRELDAAVVASVRHGGGTRESAAGALDTLIASGAMSAKDSMGMLPSLMRASTASGADAGELAQIGIRGMQTMGIKPGEMGKILDMAITAGQQGGFELKDMAKWLPQQMAAAKLSGISGTSGMAKLLAANQASAITAGTKDEAGNNLVNLLAKINSRDTAVDAQRMGINLSGTLAAARGKGMDSLDAFVGVVDSVVAKNAEFQALQAKLKTTTGADRRGVLESQADILQGSAIGQMVQDRQALMALVGIMGNRGYMSDVQKKTLAGEGAAEKNYAVIAEEAGFKVQQAANEKDIASQNAFEKLTPLVGAVADGFTTMAQQYPMLTAATVAATTALTALAVASGAASLTSMLGGKGGGLTGLLSKGRGLAAGAGSLAMRGGAMALSGAGAAVAGAGAAGYGLGTLLYNAIDETEFANNLGGAIATVLASLGNKEAQDALNVTLNLDGEQIAQAVNMRNARTSSRY</sequence>
<accession>D5CUE6</accession>
<protein>
    <submittedName>
        <fullName evidence="2">Tail tape measure protein TP901 core region</fullName>
    </submittedName>
</protein>
<evidence type="ECO:0000313" key="2">
    <source>
        <dbReference type="EMBL" id="ADE10481.1"/>
    </source>
</evidence>
<name>D5CUE6_SIDLE</name>
<dbReference type="Proteomes" id="UP000001625">
    <property type="component" value="Chromosome"/>
</dbReference>
<dbReference type="EMBL" id="CP001965">
    <property type="protein sequence ID" value="ADE10481.1"/>
    <property type="molecule type" value="Genomic_DNA"/>
</dbReference>
<dbReference type="AlphaFoldDB" id="D5CUE6"/>
<evidence type="ECO:0000313" key="3">
    <source>
        <dbReference type="Proteomes" id="UP000001625"/>
    </source>
</evidence>
<feature type="domain" description="Phage tail tape measure protein" evidence="1">
    <location>
        <begin position="190"/>
        <end position="377"/>
    </location>
</feature>
<proteinExistence type="predicted"/>
<dbReference type="KEGG" id="slt:Slit_0239"/>
<dbReference type="STRING" id="580332.Slit_0239"/>
<reference evidence="2 3" key="1">
    <citation type="submission" date="2010-03" db="EMBL/GenBank/DDBJ databases">
        <title>Complete sequence of Sideroxydans lithotrophicus ES-1.</title>
        <authorList>
            <consortium name="US DOE Joint Genome Institute"/>
            <person name="Lucas S."/>
            <person name="Copeland A."/>
            <person name="Lapidus A."/>
            <person name="Cheng J.-F."/>
            <person name="Bruce D."/>
            <person name="Goodwin L."/>
            <person name="Pitluck S."/>
            <person name="Munk A.C."/>
            <person name="Detter J.C."/>
            <person name="Han C."/>
            <person name="Tapia R."/>
            <person name="Larimer F."/>
            <person name="Land M."/>
            <person name="Hauser L."/>
            <person name="Kyrpides N."/>
            <person name="Ivanova N."/>
            <person name="Emerson D."/>
            <person name="Woyke T."/>
        </authorList>
    </citation>
    <scope>NUCLEOTIDE SEQUENCE [LARGE SCALE GENOMIC DNA]</scope>
    <source>
        <strain evidence="2 3">ES-1</strain>
    </source>
</reference>
<organism evidence="2 3">
    <name type="scientific">Sideroxydans lithotrophicus (strain ES-1)</name>
    <dbReference type="NCBI Taxonomy" id="580332"/>
    <lineage>
        <taxon>Bacteria</taxon>
        <taxon>Pseudomonadati</taxon>
        <taxon>Pseudomonadota</taxon>
        <taxon>Betaproteobacteria</taxon>
        <taxon>Nitrosomonadales</taxon>
        <taxon>Gallionellaceae</taxon>
        <taxon>Sideroxydans</taxon>
    </lineage>
</organism>
<evidence type="ECO:0000259" key="1">
    <source>
        <dbReference type="Pfam" id="PF10145"/>
    </source>
</evidence>
<dbReference type="Pfam" id="PF10145">
    <property type="entry name" value="PhageMin_Tail"/>
    <property type="match status" value="1"/>
</dbReference>
<gene>
    <name evidence="2" type="ordered locus">Slit_0239</name>
</gene>
<dbReference type="eggNOG" id="COG5283">
    <property type="taxonomic scope" value="Bacteria"/>
</dbReference>
<dbReference type="RefSeq" id="WP_013028380.1">
    <property type="nucleotide sequence ID" value="NC_013959.1"/>
</dbReference>
<dbReference type="HOGENOM" id="CLU_019448_0_0_4"/>
<dbReference type="OrthoDB" id="8019720at2"/>
<keyword evidence="3" id="KW-1185">Reference proteome</keyword>
<dbReference type="InterPro" id="IPR010090">
    <property type="entry name" value="Phage_tape_meas"/>
</dbReference>